<accession>A0A931CLC6</accession>
<sequence>MASPAGADSAAAVKELQAALGAKECTDEKTRRARGHDVSAHEWSLPDAVVLCSSTADVALTQKVCLRHGVPAVPNGRARKSSAGYDPTGPFCRLRRNAGIITEATVRLYGIPERTATAAVSFRTVCSAVVAVSP</sequence>
<gene>
    <name evidence="2" type="ORF">IV500_00785</name>
</gene>
<keyword evidence="1" id="KW-0560">Oxidoreductase</keyword>
<dbReference type="Gene3D" id="3.30.43.10">
    <property type="entry name" value="Uridine Diphospho-n-acetylenolpyruvylglucosamine Reductase, domain 2"/>
    <property type="match status" value="1"/>
</dbReference>
<reference evidence="2 3" key="1">
    <citation type="submission" date="2020-11" db="EMBL/GenBank/DDBJ databases">
        <title>Arthrobacter antarcticus sp. nov., isolated from Antarctic Soil.</title>
        <authorList>
            <person name="Li J."/>
        </authorList>
    </citation>
    <scope>NUCLEOTIDE SEQUENCE [LARGE SCALE GENOMIC DNA]</scope>
    <source>
        <strain evidence="2 3">Z1-20</strain>
    </source>
</reference>
<evidence type="ECO:0000313" key="3">
    <source>
        <dbReference type="Proteomes" id="UP000655366"/>
    </source>
</evidence>
<dbReference type="Proteomes" id="UP000655366">
    <property type="component" value="Unassembled WGS sequence"/>
</dbReference>
<evidence type="ECO:0000256" key="1">
    <source>
        <dbReference type="ARBA" id="ARBA00023002"/>
    </source>
</evidence>
<dbReference type="InterPro" id="IPR016167">
    <property type="entry name" value="FAD-bd_PCMH_sub1"/>
</dbReference>
<comment type="caution">
    <text evidence="2">The sequence shown here is derived from an EMBL/GenBank/DDBJ whole genome shotgun (WGS) entry which is preliminary data.</text>
</comment>
<dbReference type="RefSeq" id="WP_196394917.1">
    <property type="nucleotide sequence ID" value="NZ_JADNYM010000001.1"/>
</dbReference>
<organism evidence="2 3">
    <name type="scientific">Arthrobacter terrae</name>
    <dbReference type="NCBI Taxonomy" id="2935737"/>
    <lineage>
        <taxon>Bacteria</taxon>
        <taxon>Bacillati</taxon>
        <taxon>Actinomycetota</taxon>
        <taxon>Actinomycetes</taxon>
        <taxon>Micrococcales</taxon>
        <taxon>Micrococcaceae</taxon>
        <taxon>Arthrobacter</taxon>
    </lineage>
</organism>
<dbReference type="EMBL" id="JADNYM010000001">
    <property type="protein sequence ID" value="MBG0737976.1"/>
    <property type="molecule type" value="Genomic_DNA"/>
</dbReference>
<dbReference type="GO" id="GO:0050660">
    <property type="term" value="F:flavin adenine dinucleotide binding"/>
    <property type="evidence" value="ECO:0007669"/>
    <property type="project" value="InterPro"/>
</dbReference>
<proteinExistence type="predicted"/>
<dbReference type="SUPFAM" id="SSF56176">
    <property type="entry name" value="FAD-binding/transporter-associated domain-like"/>
    <property type="match status" value="1"/>
</dbReference>
<dbReference type="GO" id="GO:0004458">
    <property type="term" value="F:D-lactate dehydrogenase (cytochrome) activity"/>
    <property type="evidence" value="ECO:0007669"/>
    <property type="project" value="TreeGrafter"/>
</dbReference>
<dbReference type="AlphaFoldDB" id="A0A931CLC6"/>
<name>A0A931CLC6_9MICC</name>
<evidence type="ECO:0000313" key="2">
    <source>
        <dbReference type="EMBL" id="MBG0737976.1"/>
    </source>
</evidence>
<dbReference type="GO" id="GO:0008720">
    <property type="term" value="F:D-lactate dehydrogenase (NAD+) activity"/>
    <property type="evidence" value="ECO:0007669"/>
    <property type="project" value="TreeGrafter"/>
</dbReference>
<dbReference type="PANTHER" id="PTHR11748">
    <property type="entry name" value="D-LACTATE DEHYDROGENASE"/>
    <property type="match status" value="1"/>
</dbReference>
<dbReference type="PANTHER" id="PTHR11748:SF111">
    <property type="entry name" value="D-LACTATE DEHYDROGENASE, MITOCHONDRIAL-RELATED"/>
    <property type="match status" value="1"/>
</dbReference>
<keyword evidence="3" id="KW-1185">Reference proteome</keyword>
<dbReference type="GO" id="GO:1903457">
    <property type="term" value="P:lactate catabolic process"/>
    <property type="evidence" value="ECO:0007669"/>
    <property type="project" value="TreeGrafter"/>
</dbReference>
<dbReference type="InterPro" id="IPR036318">
    <property type="entry name" value="FAD-bd_PCMH-like_sf"/>
</dbReference>
<protein>
    <submittedName>
        <fullName evidence="2">Uncharacterized protein</fullName>
    </submittedName>
</protein>